<evidence type="ECO:0000313" key="7">
    <source>
        <dbReference type="Proteomes" id="UP000254304"/>
    </source>
</evidence>
<dbReference type="PANTHER" id="PTHR30118">
    <property type="entry name" value="HTH-TYPE TRANSCRIPTIONAL REGULATOR LEUO-RELATED"/>
    <property type="match status" value="1"/>
</dbReference>
<dbReference type="GO" id="GO:0003700">
    <property type="term" value="F:DNA-binding transcription factor activity"/>
    <property type="evidence" value="ECO:0007669"/>
    <property type="project" value="InterPro"/>
</dbReference>
<proteinExistence type="inferred from homology"/>
<evidence type="ECO:0000256" key="3">
    <source>
        <dbReference type="ARBA" id="ARBA00023125"/>
    </source>
</evidence>
<sequence>MIDRIDLKHMRVFVQLVREKSVSKVAAEAGLTQQAVSGYLKRLRGEFQEELFLRQSNGLQPTHFAFELCAKFERVLEEVDSIYDDLPFDLASANQTYTIIANEYAQLSYVPLFVRAATALAPNITFNIIDFDHRTHEALLASGEADIVIGFGEFIDQRLTLAPIQQEHYACVVNEHSAIFEQIRQPADLAAFPHVAMGNNGYHFSNTVDAFLKEQGVERRVIAVLPCYTALQSFLSVNDVVAFVPSTMTRLGNFKTIEFAVEPQSFDVVAAWHRRVASNPLHQWVVEQILSLNAP</sequence>
<evidence type="ECO:0000256" key="2">
    <source>
        <dbReference type="ARBA" id="ARBA00023015"/>
    </source>
</evidence>
<evidence type="ECO:0000313" key="6">
    <source>
        <dbReference type="EMBL" id="STS10569.1"/>
    </source>
</evidence>
<dbReference type="Pfam" id="PF03466">
    <property type="entry name" value="LysR_substrate"/>
    <property type="match status" value="1"/>
</dbReference>
<keyword evidence="2" id="KW-0805">Transcription regulation</keyword>
<dbReference type="EMBL" id="UGGO01000002">
    <property type="protein sequence ID" value="STS10569.1"/>
    <property type="molecule type" value="Genomic_DNA"/>
</dbReference>
<dbReference type="PANTHER" id="PTHR30118:SF15">
    <property type="entry name" value="TRANSCRIPTIONAL REGULATORY PROTEIN"/>
    <property type="match status" value="1"/>
</dbReference>
<dbReference type="Pfam" id="PF00126">
    <property type="entry name" value="HTH_1"/>
    <property type="match status" value="1"/>
</dbReference>
<dbReference type="InterPro" id="IPR000847">
    <property type="entry name" value="LysR_HTH_N"/>
</dbReference>
<name>A0A377TDT9_9GAMM</name>
<dbReference type="PROSITE" id="PS50931">
    <property type="entry name" value="HTH_LYSR"/>
    <property type="match status" value="1"/>
</dbReference>
<dbReference type="Gene3D" id="1.10.10.10">
    <property type="entry name" value="Winged helix-like DNA-binding domain superfamily/Winged helix DNA-binding domain"/>
    <property type="match status" value="1"/>
</dbReference>
<dbReference type="SUPFAM" id="SSF46785">
    <property type="entry name" value="Winged helix' DNA-binding domain"/>
    <property type="match status" value="1"/>
</dbReference>
<dbReference type="InterPro" id="IPR050389">
    <property type="entry name" value="LysR-type_TF"/>
</dbReference>
<feature type="domain" description="HTH lysR-type" evidence="5">
    <location>
        <begin position="5"/>
        <end position="62"/>
    </location>
</feature>
<dbReference type="InterPro" id="IPR036388">
    <property type="entry name" value="WH-like_DNA-bd_sf"/>
</dbReference>
<dbReference type="Proteomes" id="UP000254304">
    <property type="component" value="Unassembled WGS sequence"/>
</dbReference>
<protein>
    <submittedName>
        <fullName evidence="6">Symbiotic regulator homolog 1</fullName>
    </submittedName>
</protein>
<dbReference type="InterPro" id="IPR005119">
    <property type="entry name" value="LysR_subst-bd"/>
</dbReference>
<keyword evidence="4" id="KW-0804">Transcription</keyword>
<dbReference type="Gene3D" id="3.40.190.10">
    <property type="entry name" value="Periplasmic binding protein-like II"/>
    <property type="match status" value="2"/>
</dbReference>
<organism evidence="6 7">
    <name type="scientific">Ewingella americana</name>
    <dbReference type="NCBI Taxonomy" id="41202"/>
    <lineage>
        <taxon>Bacteria</taxon>
        <taxon>Pseudomonadati</taxon>
        <taxon>Pseudomonadota</taxon>
        <taxon>Gammaproteobacteria</taxon>
        <taxon>Enterobacterales</taxon>
        <taxon>Yersiniaceae</taxon>
        <taxon>Ewingella</taxon>
    </lineage>
</organism>
<dbReference type="RefSeq" id="WP_084674161.1">
    <property type="nucleotide sequence ID" value="NZ_VXKG01000005.1"/>
</dbReference>
<comment type="similarity">
    <text evidence="1">Belongs to the LysR transcriptional regulatory family.</text>
</comment>
<dbReference type="InterPro" id="IPR036390">
    <property type="entry name" value="WH_DNA-bd_sf"/>
</dbReference>
<reference evidence="6 7" key="1">
    <citation type="submission" date="2018-06" db="EMBL/GenBank/DDBJ databases">
        <authorList>
            <consortium name="Pathogen Informatics"/>
            <person name="Doyle S."/>
        </authorList>
    </citation>
    <scope>NUCLEOTIDE SEQUENCE [LARGE SCALE GENOMIC DNA]</scope>
    <source>
        <strain evidence="6 7">NCTC12157</strain>
    </source>
</reference>
<accession>A0A377TDT9</accession>
<dbReference type="GeneID" id="78382174"/>
<dbReference type="AlphaFoldDB" id="A0A377TDT9"/>
<dbReference type="SUPFAM" id="SSF53850">
    <property type="entry name" value="Periplasmic binding protein-like II"/>
    <property type="match status" value="1"/>
</dbReference>
<evidence type="ECO:0000256" key="4">
    <source>
        <dbReference type="ARBA" id="ARBA00023163"/>
    </source>
</evidence>
<evidence type="ECO:0000259" key="5">
    <source>
        <dbReference type="PROSITE" id="PS50931"/>
    </source>
</evidence>
<evidence type="ECO:0000256" key="1">
    <source>
        <dbReference type="ARBA" id="ARBA00009437"/>
    </source>
</evidence>
<keyword evidence="3" id="KW-0238">DNA-binding</keyword>
<dbReference type="GO" id="GO:0003677">
    <property type="term" value="F:DNA binding"/>
    <property type="evidence" value="ECO:0007669"/>
    <property type="project" value="UniProtKB-KW"/>
</dbReference>
<gene>
    <name evidence="6" type="primary">syrM1</name>
    <name evidence="6" type="ORF">NCTC12157_05168</name>
</gene>